<proteinExistence type="inferred from homology"/>
<dbReference type="GO" id="GO:0005543">
    <property type="term" value="F:phospholipid binding"/>
    <property type="evidence" value="ECO:0007669"/>
    <property type="project" value="TreeGrafter"/>
</dbReference>
<evidence type="ECO:0000256" key="2">
    <source>
        <dbReference type="ARBA" id="ARBA00011056"/>
    </source>
</evidence>
<evidence type="ECO:0000256" key="10">
    <source>
        <dbReference type="ARBA" id="ARBA00029983"/>
    </source>
</evidence>
<evidence type="ECO:0000256" key="4">
    <source>
        <dbReference type="ARBA" id="ARBA00022816"/>
    </source>
</evidence>
<dbReference type="InterPro" id="IPR012476">
    <property type="entry name" value="GLE1"/>
</dbReference>
<comment type="caution">
    <text evidence="13">The sequence shown here is derived from an EMBL/GenBank/DDBJ whole genome shotgun (WGS) entry which is preliminary data.</text>
</comment>
<evidence type="ECO:0000256" key="11">
    <source>
        <dbReference type="SAM" id="Coils"/>
    </source>
</evidence>
<dbReference type="Gene3D" id="1.25.40.510">
    <property type="entry name" value="GLE1-like"/>
    <property type="match status" value="1"/>
</dbReference>
<evidence type="ECO:0000256" key="1">
    <source>
        <dbReference type="ARBA" id="ARBA00004567"/>
    </source>
</evidence>
<evidence type="ECO:0000256" key="7">
    <source>
        <dbReference type="ARBA" id="ARBA00023132"/>
    </source>
</evidence>
<dbReference type="PANTHER" id="PTHR12960">
    <property type="entry name" value="GLE-1-RELATED"/>
    <property type="match status" value="1"/>
</dbReference>
<evidence type="ECO:0000256" key="5">
    <source>
        <dbReference type="ARBA" id="ARBA00022927"/>
    </source>
</evidence>
<keyword evidence="6" id="KW-0811">Translocation</keyword>
<dbReference type="EMBL" id="JAOPGA020001266">
    <property type="protein sequence ID" value="KAL0486802.1"/>
    <property type="molecule type" value="Genomic_DNA"/>
</dbReference>
<feature type="region of interest" description="Disordered" evidence="12">
    <location>
        <begin position="252"/>
        <end position="287"/>
    </location>
</feature>
<keyword evidence="8" id="KW-0539">Nucleus</keyword>
<evidence type="ECO:0000313" key="14">
    <source>
        <dbReference type="Proteomes" id="UP001431209"/>
    </source>
</evidence>
<dbReference type="Pfam" id="PF07817">
    <property type="entry name" value="GLE1"/>
    <property type="match status" value="1"/>
</dbReference>
<dbReference type="PANTHER" id="PTHR12960:SF0">
    <property type="entry name" value="MRNA EXPORT FACTOR GLE1"/>
    <property type="match status" value="1"/>
</dbReference>
<dbReference type="GO" id="GO:0016973">
    <property type="term" value="P:poly(A)+ mRNA export from nucleus"/>
    <property type="evidence" value="ECO:0007669"/>
    <property type="project" value="InterPro"/>
</dbReference>
<keyword evidence="3" id="KW-0813">Transport</keyword>
<evidence type="ECO:0000256" key="8">
    <source>
        <dbReference type="ARBA" id="ARBA00023242"/>
    </source>
</evidence>
<organism evidence="13 14">
    <name type="scientific">Acrasis kona</name>
    <dbReference type="NCBI Taxonomy" id="1008807"/>
    <lineage>
        <taxon>Eukaryota</taxon>
        <taxon>Discoba</taxon>
        <taxon>Heterolobosea</taxon>
        <taxon>Tetramitia</taxon>
        <taxon>Eutetramitia</taxon>
        <taxon>Acrasidae</taxon>
        <taxon>Acrasis</taxon>
    </lineage>
</organism>
<keyword evidence="4" id="KW-0509">mRNA transport</keyword>
<keyword evidence="11" id="KW-0175">Coiled coil</keyword>
<evidence type="ECO:0000256" key="9">
    <source>
        <dbReference type="ARBA" id="ARBA00026227"/>
    </source>
</evidence>
<evidence type="ECO:0000256" key="6">
    <source>
        <dbReference type="ARBA" id="ARBA00023010"/>
    </source>
</evidence>
<dbReference type="GO" id="GO:0044614">
    <property type="term" value="C:nuclear pore cytoplasmic filaments"/>
    <property type="evidence" value="ECO:0007669"/>
    <property type="project" value="TreeGrafter"/>
</dbReference>
<name>A0AAW2ZDW6_9EUKA</name>
<evidence type="ECO:0000256" key="3">
    <source>
        <dbReference type="ARBA" id="ARBA00022448"/>
    </source>
</evidence>
<keyword evidence="7" id="KW-0906">Nuclear pore complex</keyword>
<dbReference type="InterPro" id="IPR038506">
    <property type="entry name" value="GLE1-like_sf"/>
</dbReference>
<keyword evidence="5" id="KW-0653">Protein transport</keyword>
<sequence>MTPTLKNKKKVVAVKLPSLVSNSKTKNITQRKNNHLVLSHPKSVNAKQVEEFSLSNVGKTVIQPIHININANFDETALRQYIHYGEDHLPLDVNDVVVDEELPIIKHSGWYGIDLNEPEEVEPTESDVESLLLLSQPDSTHEYSQSRKRLQDRKDMNDLVNSIFTTATLQSITDGDQDFDHEIKAKIDSDSQQQANVINQTIKSQQALLIQERNQRKKDLDQIIKQYQKEVEAEAERARKAAADAAEAAAAAAAALAKQNEPPPPAPAPVQPTPQPKQEPISKPQPELKIEPKPLLTTFNNNPLPQQPITINTTTPPIAAVTTTTTTTNQNVEAGPPRKVIQLPDPKSYMISAPSYIDAQQKLAVLRRTEESASKIIDKSEPKVQITRKMNRTTGQISLSYPAMNKLIGDISVFLKSLPADASTGQNINLDFALKVLSEKLTTQAGSVGAREGYKFVYPAAILCVELSLSFPKFLKVVLGMIHSKCPYTIPMYTLRLPGESEASYKQRQSYKVDAANNLEATDLFEDRMNGLLAFYAAITQTDDPSPQAKNPYGADKAWQWLATVLNMKPTTEAIECLALFLELTSYRLMTVYKAQFNKLIKFAQEKYLPQTRQLKGAASGIAKLELVIMRFTKNSASDPIKLPTRDLDTTSDGNFVTPIN</sequence>
<comment type="subcellular location">
    <subcellularLocation>
        <location evidence="1">Nucleus</location>
        <location evidence="1">Nuclear pore complex</location>
    </subcellularLocation>
</comment>
<dbReference type="GO" id="GO:0031369">
    <property type="term" value="F:translation initiation factor binding"/>
    <property type="evidence" value="ECO:0007669"/>
    <property type="project" value="TreeGrafter"/>
</dbReference>
<feature type="coiled-coil region" evidence="11">
    <location>
        <begin position="210"/>
        <end position="248"/>
    </location>
</feature>
<evidence type="ECO:0000313" key="13">
    <source>
        <dbReference type="EMBL" id="KAL0486802.1"/>
    </source>
</evidence>
<accession>A0AAW2ZDW6</accession>
<keyword evidence="14" id="KW-1185">Reference proteome</keyword>
<dbReference type="GO" id="GO:0005737">
    <property type="term" value="C:cytoplasm"/>
    <property type="evidence" value="ECO:0007669"/>
    <property type="project" value="TreeGrafter"/>
</dbReference>
<evidence type="ECO:0000256" key="12">
    <source>
        <dbReference type="SAM" id="MobiDB-lite"/>
    </source>
</evidence>
<gene>
    <name evidence="13" type="ORF">AKO1_012083</name>
</gene>
<reference evidence="13 14" key="1">
    <citation type="submission" date="2024-03" db="EMBL/GenBank/DDBJ databases">
        <title>The Acrasis kona genome and developmental transcriptomes reveal deep origins of eukaryotic multicellular pathways.</title>
        <authorList>
            <person name="Sheikh S."/>
            <person name="Fu C.-J."/>
            <person name="Brown M.W."/>
            <person name="Baldauf S.L."/>
        </authorList>
    </citation>
    <scope>NUCLEOTIDE SEQUENCE [LARGE SCALE GENOMIC DNA]</scope>
    <source>
        <strain evidence="13 14">ATCC MYA-3509</strain>
    </source>
</reference>
<dbReference type="AlphaFoldDB" id="A0AAW2ZDW6"/>
<comment type="similarity">
    <text evidence="2">Belongs to the GLE1 family.</text>
</comment>
<dbReference type="Proteomes" id="UP001431209">
    <property type="component" value="Unassembled WGS sequence"/>
</dbReference>
<protein>
    <recommendedName>
        <fullName evidence="9">mRNA export factor GLE1</fullName>
    </recommendedName>
    <alternativeName>
        <fullName evidence="10">Nucleoporin GLE1</fullName>
    </alternativeName>
</protein>
<feature type="compositionally biased region" description="Pro residues" evidence="12">
    <location>
        <begin position="261"/>
        <end position="277"/>
    </location>
</feature>
<dbReference type="GO" id="GO:0015031">
    <property type="term" value="P:protein transport"/>
    <property type="evidence" value="ECO:0007669"/>
    <property type="project" value="UniProtKB-KW"/>
</dbReference>
<dbReference type="GO" id="GO:0000822">
    <property type="term" value="F:inositol hexakisphosphate binding"/>
    <property type="evidence" value="ECO:0007669"/>
    <property type="project" value="TreeGrafter"/>
</dbReference>